<protein>
    <submittedName>
        <fullName evidence="3">DNA-binding phage protein</fullName>
    </submittedName>
</protein>
<dbReference type="InterPro" id="IPR001387">
    <property type="entry name" value="Cro/C1-type_HTH"/>
</dbReference>
<accession>A0A0F2DWD1</accession>
<feature type="domain" description="HTH cro/C1-type" evidence="2">
    <location>
        <begin position="4"/>
        <end position="58"/>
    </location>
</feature>
<dbReference type="PANTHER" id="PTHR46558:SF11">
    <property type="entry name" value="HTH-TYPE TRANSCRIPTIONAL REGULATOR XRE"/>
    <property type="match status" value="1"/>
</dbReference>
<dbReference type="Gene3D" id="1.10.260.40">
    <property type="entry name" value="lambda repressor-like DNA-binding domains"/>
    <property type="match status" value="1"/>
</dbReference>
<evidence type="ECO:0000313" key="3">
    <source>
        <dbReference type="EMBL" id="KJQ74454.1"/>
    </source>
</evidence>
<dbReference type="PROSITE" id="PS50943">
    <property type="entry name" value="HTH_CROC1"/>
    <property type="match status" value="1"/>
</dbReference>
<dbReference type="Pfam" id="PF01381">
    <property type="entry name" value="HTH_3"/>
    <property type="match status" value="1"/>
</dbReference>
<dbReference type="SUPFAM" id="SSF47413">
    <property type="entry name" value="lambda repressor-like DNA-binding domains"/>
    <property type="match status" value="1"/>
</dbReference>
<evidence type="ECO:0000256" key="1">
    <source>
        <dbReference type="ARBA" id="ARBA00023125"/>
    </source>
</evidence>
<evidence type="ECO:0000259" key="2">
    <source>
        <dbReference type="PROSITE" id="PS50943"/>
    </source>
</evidence>
<dbReference type="EMBL" id="JYGS01000004">
    <property type="protein sequence ID" value="KJQ74454.1"/>
    <property type="molecule type" value="Genomic_DNA"/>
</dbReference>
<organism evidence="3 4">
    <name type="scientific">Streptococcus mitis</name>
    <dbReference type="NCBI Taxonomy" id="28037"/>
    <lineage>
        <taxon>Bacteria</taxon>
        <taxon>Bacillati</taxon>
        <taxon>Bacillota</taxon>
        <taxon>Bacilli</taxon>
        <taxon>Lactobacillales</taxon>
        <taxon>Streptococcaceae</taxon>
        <taxon>Streptococcus</taxon>
        <taxon>Streptococcus mitis group</taxon>
    </lineage>
</organism>
<dbReference type="CDD" id="cd00093">
    <property type="entry name" value="HTH_XRE"/>
    <property type="match status" value="1"/>
</dbReference>
<reference evidence="3 4" key="1">
    <citation type="submission" date="2015-02" db="EMBL/GenBank/DDBJ databases">
        <title>Evolution of amylase-binding proteins of oral streptococcal species.</title>
        <authorList>
            <person name="Haase E.M."/>
        </authorList>
    </citation>
    <scope>NUCLEOTIDE SEQUENCE [LARGE SCALE GENOMIC DNA]</scope>
    <source>
        <strain evidence="3 4">SK145</strain>
    </source>
</reference>
<gene>
    <name evidence="3" type="ORF">TZ93_00707</name>
</gene>
<proteinExistence type="predicted"/>
<dbReference type="AlphaFoldDB" id="A0A0F2DWD1"/>
<dbReference type="InterPro" id="IPR010982">
    <property type="entry name" value="Lambda_DNA-bd_dom_sf"/>
</dbReference>
<dbReference type="GO" id="GO:0003677">
    <property type="term" value="F:DNA binding"/>
    <property type="evidence" value="ECO:0007669"/>
    <property type="project" value="UniProtKB-KW"/>
</dbReference>
<dbReference type="RefSeq" id="WP_045605710.1">
    <property type="nucleotide sequence ID" value="NZ_JYGS01000004.1"/>
</dbReference>
<comment type="caution">
    <text evidence="3">The sequence shown here is derived from an EMBL/GenBank/DDBJ whole genome shotgun (WGS) entry which is preliminary data.</text>
</comment>
<name>A0A0F2DWD1_STRMT</name>
<keyword evidence="1 3" id="KW-0238">DNA-binding</keyword>
<dbReference type="SMART" id="SM00530">
    <property type="entry name" value="HTH_XRE"/>
    <property type="match status" value="1"/>
</dbReference>
<dbReference type="Proteomes" id="UP000033590">
    <property type="component" value="Unassembled WGS sequence"/>
</dbReference>
<sequence length="173" mass="20396">MNRLKELRKRDKITQVAFAKDNGIPLRTLQSWENGESQIKPEKAQQLADIFGVSVGYLLGFNIDDVTEDEINFHNNVMERMNKEAFIRFLDFITLSDIVLSDKQIEMIFYQLQDLSELNSDYRYTETDVEKLKSMYSVKLNYMPTEGLIKISNILYKEDAIEEQFEQYKKIID</sequence>
<dbReference type="PANTHER" id="PTHR46558">
    <property type="entry name" value="TRACRIPTIONAL REGULATORY PROTEIN-RELATED-RELATED"/>
    <property type="match status" value="1"/>
</dbReference>
<dbReference type="PATRIC" id="fig|28037.215.peg.706"/>
<evidence type="ECO:0000313" key="4">
    <source>
        <dbReference type="Proteomes" id="UP000033590"/>
    </source>
</evidence>